<evidence type="ECO:0000259" key="6">
    <source>
        <dbReference type="Pfam" id="PF13472"/>
    </source>
</evidence>
<dbReference type="Proteomes" id="UP001352852">
    <property type="component" value="Unassembled WGS sequence"/>
</dbReference>
<sequence>MSLSEWLTLRLRPGRASGIFPLPSLLWSRMPRKGRRSEAAKRRWRTLDQEDLQSSQPDVAKPRTPPPTARAWSPIQSPEKKMSRLLESPGQVVCQEEPRRSLTSLVSRRGTGHRHRVLKWPVSRVTFRSHKLVLPAEVPEKRFALLVGDSHLRAFADGFVSMPEGDLSFGFLATPGALADELRREVLGAVLPRTPEVVCLLAPGNNLEARRTIQQSGADFEGLLLTAGNLCPNVVVVDFPPRLTVEEDHQQLLRQEYHRVAARRNVRYLSVDEHFPRSHLDLWSRDGVHLSDHPGMEVLARLLCAASHTQLESSAPKSPAPPPAPVTPPPPVVRRSPPRLVVVGEVPAPRPSDPFAWTVVRGGQKTSRQVQRGDGCPHITGRMVDQQGDLLDLTIPPNPVWFSPTVLEEMDRIVPASGRDVPLPTRAPKGKK</sequence>
<reference evidence="7 8" key="1">
    <citation type="submission" date="2021-06" db="EMBL/GenBank/DDBJ databases">
        <authorList>
            <person name="Palmer J.M."/>
        </authorList>
    </citation>
    <scope>NUCLEOTIDE SEQUENCE [LARGE SCALE GENOMIC DNA]</scope>
    <source>
        <strain evidence="7 8">CL_MEX2019</strain>
        <tissue evidence="7">Muscle</tissue>
    </source>
</reference>
<comment type="catalytic activity">
    <reaction evidence="2">
        <text>1-O-hexadecyl-2-acetyl-sn-glycero-3-phosphocholine + H2O = 1-O-hexadecyl-sn-glycero-3-phosphocholine + acetate + H(+)</text>
        <dbReference type="Rhea" id="RHEA:40479"/>
        <dbReference type="ChEBI" id="CHEBI:15377"/>
        <dbReference type="ChEBI" id="CHEBI:15378"/>
        <dbReference type="ChEBI" id="CHEBI:30089"/>
        <dbReference type="ChEBI" id="CHEBI:44811"/>
        <dbReference type="ChEBI" id="CHEBI:64496"/>
    </reaction>
    <physiologicalReaction direction="left-to-right" evidence="2">
        <dbReference type="Rhea" id="RHEA:40480"/>
    </physiologicalReaction>
</comment>
<name>A0ABU7DL76_9TELE</name>
<evidence type="ECO:0000256" key="3">
    <source>
        <dbReference type="ARBA" id="ARBA00035804"/>
    </source>
</evidence>
<feature type="non-terminal residue" evidence="7">
    <location>
        <position position="432"/>
    </location>
</feature>
<feature type="compositionally biased region" description="Pro residues" evidence="5">
    <location>
        <begin position="318"/>
        <end position="332"/>
    </location>
</feature>
<evidence type="ECO:0000256" key="4">
    <source>
        <dbReference type="ARBA" id="ARBA00048078"/>
    </source>
</evidence>
<feature type="region of interest" description="Disordered" evidence="5">
    <location>
        <begin position="37"/>
        <end position="78"/>
    </location>
</feature>
<feature type="region of interest" description="Disordered" evidence="5">
    <location>
        <begin position="310"/>
        <end position="335"/>
    </location>
</feature>
<dbReference type="SUPFAM" id="SSF52266">
    <property type="entry name" value="SGNH hydrolase"/>
    <property type="match status" value="1"/>
</dbReference>
<keyword evidence="8" id="KW-1185">Reference proteome</keyword>
<evidence type="ECO:0000256" key="2">
    <source>
        <dbReference type="ARBA" id="ARBA00023721"/>
    </source>
</evidence>
<dbReference type="Gene3D" id="3.40.50.1110">
    <property type="entry name" value="SGNH hydrolase"/>
    <property type="match status" value="1"/>
</dbReference>
<dbReference type="InterPro" id="IPR013830">
    <property type="entry name" value="SGNH_hydro"/>
</dbReference>
<comment type="caution">
    <text evidence="7">The sequence shown here is derived from an EMBL/GenBank/DDBJ whole genome shotgun (WGS) entry which is preliminary data.</text>
</comment>
<evidence type="ECO:0000313" key="7">
    <source>
        <dbReference type="EMBL" id="MED6275809.1"/>
    </source>
</evidence>
<feature type="domain" description="SGNH hydrolase-type esterase" evidence="6">
    <location>
        <begin position="172"/>
        <end position="292"/>
    </location>
</feature>
<dbReference type="EMBL" id="JAHUTJ010029066">
    <property type="protein sequence ID" value="MED6275809.1"/>
    <property type="molecule type" value="Genomic_DNA"/>
</dbReference>
<feature type="compositionally biased region" description="Basic and acidic residues" evidence="5">
    <location>
        <begin position="37"/>
        <end position="48"/>
    </location>
</feature>
<organism evidence="7 8">
    <name type="scientific">Characodon lateralis</name>
    <dbReference type="NCBI Taxonomy" id="208331"/>
    <lineage>
        <taxon>Eukaryota</taxon>
        <taxon>Metazoa</taxon>
        <taxon>Chordata</taxon>
        <taxon>Craniata</taxon>
        <taxon>Vertebrata</taxon>
        <taxon>Euteleostomi</taxon>
        <taxon>Actinopterygii</taxon>
        <taxon>Neopterygii</taxon>
        <taxon>Teleostei</taxon>
        <taxon>Neoteleostei</taxon>
        <taxon>Acanthomorphata</taxon>
        <taxon>Ovalentaria</taxon>
        <taxon>Atherinomorphae</taxon>
        <taxon>Cyprinodontiformes</taxon>
        <taxon>Goodeidae</taxon>
        <taxon>Characodon</taxon>
    </lineage>
</organism>
<protein>
    <recommendedName>
        <fullName evidence="1">1-alkyl-2-acetylglycerophosphocholine esterase</fullName>
        <ecNumber evidence="1">3.1.1.47</ecNumber>
    </recommendedName>
</protein>
<dbReference type="EC" id="3.1.1.47" evidence="1"/>
<gene>
    <name evidence="7" type="ORF">CHARACLAT_030205</name>
</gene>
<comment type="catalytic activity">
    <reaction evidence="3">
        <text>1-O-hexadecyl-2-acetyl-sn-glycero-3-phosphate + H2O = 1-O-hexadecyl-sn-glycero-3-phosphate + acetate + H(+)</text>
        <dbReference type="Rhea" id="RHEA:41704"/>
        <dbReference type="ChEBI" id="CHEBI:15377"/>
        <dbReference type="ChEBI" id="CHEBI:15378"/>
        <dbReference type="ChEBI" id="CHEBI:30089"/>
        <dbReference type="ChEBI" id="CHEBI:77580"/>
        <dbReference type="ChEBI" id="CHEBI:78385"/>
    </reaction>
    <physiologicalReaction direction="left-to-right" evidence="3">
        <dbReference type="Rhea" id="RHEA:41705"/>
    </physiologicalReaction>
</comment>
<evidence type="ECO:0000256" key="1">
    <source>
        <dbReference type="ARBA" id="ARBA00013201"/>
    </source>
</evidence>
<accession>A0ABU7DL76</accession>
<evidence type="ECO:0000313" key="8">
    <source>
        <dbReference type="Proteomes" id="UP001352852"/>
    </source>
</evidence>
<proteinExistence type="predicted"/>
<comment type="catalytic activity">
    <reaction evidence="4">
        <text>a 1-O-alkyl-2-acetyl-sn-glycero-3-phosphocholine + H2O = a 1-O-alkyl-sn-glycero-3-phosphocholine + acetate + H(+)</text>
        <dbReference type="Rhea" id="RHEA:17777"/>
        <dbReference type="ChEBI" id="CHEBI:15377"/>
        <dbReference type="ChEBI" id="CHEBI:15378"/>
        <dbReference type="ChEBI" id="CHEBI:30089"/>
        <dbReference type="ChEBI" id="CHEBI:30909"/>
        <dbReference type="ChEBI" id="CHEBI:36707"/>
        <dbReference type="EC" id="3.1.1.47"/>
    </reaction>
    <physiologicalReaction direction="left-to-right" evidence="4">
        <dbReference type="Rhea" id="RHEA:17778"/>
    </physiologicalReaction>
</comment>
<dbReference type="InterPro" id="IPR036514">
    <property type="entry name" value="SGNH_hydro_sf"/>
</dbReference>
<dbReference type="Pfam" id="PF13472">
    <property type="entry name" value="Lipase_GDSL_2"/>
    <property type="match status" value="1"/>
</dbReference>
<evidence type="ECO:0000256" key="5">
    <source>
        <dbReference type="SAM" id="MobiDB-lite"/>
    </source>
</evidence>